<dbReference type="RefSeq" id="XP_005839240.1">
    <property type="nucleotide sequence ID" value="XM_005839183.1"/>
</dbReference>
<proteinExistence type="predicted"/>
<dbReference type="EMBL" id="JH992973">
    <property type="protein sequence ID" value="EKX52260.1"/>
    <property type="molecule type" value="Genomic_DNA"/>
</dbReference>
<feature type="coiled-coil region" evidence="1">
    <location>
        <begin position="72"/>
        <end position="154"/>
    </location>
</feature>
<evidence type="ECO:0000313" key="2">
    <source>
        <dbReference type="EMBL" id="EKX52260.1"/>
    </source>
</evidence>
<dbReference type="PaxDb" id="55529-EKX52260"/>
<reference evidence="2 4" key="1">
    <citation type="journal article" date="2012" name="Nature">
        <title>Algal genomes reveal evolutionary mosaicism and the fate of nucleomorphs.</title>
        <authorList>
            <consortium name="DOE Joint Genome Institute"/>
            <person name="Curtis B.A."/>
            <person name="Tanifuji G."/>
            <person name="Burki F."/>
            <person name="Gruber A."/>
            <person name="Irimia M."/>
            <person name="Maruyama S."/>
            <person name="Arias M.C."/>
            <person name="Ball S.G."/>
            <person name="Gile G.H."/>
            <person name="Hirakawa Y."/>
            <person name="Hopkins J.F."/>
            <person name="Kuo A."/>
            <person name="Rensing S.A."/>
            <person name="Schmutz J."/>
            <person name="Symeonidi A."/>
            <person name="Elias M."/>
            <person name="Eveleigh R.J."/>
            <person name="Herman E.K."/>
            <person name="Klute M.J."/>
            <person name="Nakayama T."/>
            <person name="Obornik M."/>
            <person name="Reyes-Prieto A."/>
            <person name="Armbrust E.V."/>
            <person name="Aves S.J."/>
            <person name="Beiko R.G."/>
            <person name="Coutinho P."/>
            <person name="Dacks J.B."/>
            <person name="Durnford D.G."/>
            <person name="Fast N.M."/>
            <person name="Green B.R."/>
            <person name="Grisdale C.J."/>
            <person name="Hempel F."/>
            <person name="Henrissat B."/>
            <person name="Hoppner M.P."/>
            <person name="Ishida K."/>
            <person name="Kim E."/>
            <person name="Koreny L."/>
            <person name="Kroth P.G."/>
            <person name="Liu Y."/>
            <person name="Malik S.B."/>
            <person name="Maier U.G."/>
            <person name="McRose D."/>
            <person name="Mock T."/>
            <person name="Neilson J.A."/>
            <person name="Onodera N.T."/>
            <person name="Poole A.M."/>
            <person name="Pritham E.J."/>
            <person name="Richards T.A."/>
            <person name="Rocap G."/>
            <person name="Roy S.W."/>
            <person name="Sarai C."/>
            <person name="Schaack S."/>
            <person name="Shirato S."/>
            <person name="Slamovits C.H."/>
            <person name="Spencer D.F."/>
            <person name="Suzuki S."/>
            <person name="Worden A.Z."/>
            <person name="Zauner S."/>
            <person name="Barry K."/>
            <person name="Bell C."/>
            <person name="Bharti A.K."/>
            <person name="Crow J.A."/>
            <person name="Grimwood J."/>
            <person name="Kramer R."/>
            <person name="Lindquist E."/>
            <person name="Lucas S."/>
            <person name="Salamov A."/>
            <person name="McFadden G.I."/>
            <person name="Lane C.E."/>
            <person name="Keeling P.J."/>
            <person name="Gray M.W."/>
            <person name="Grigoriev I.V."/>
            <person name="Archibald J.M."/>
        </authorList>
    </citation>
    <scope>NUCLEOTIDE SEQUENCE</scope>
    <source>
        <strain evidence="2 4">CCMP2712</strain>
    </source>
</reference>
<keyword evidence="1" id="KW-0175">Coiled coil</keyword>
<name>L1JVN5_GUITC</name>
<evidence type="ECO:0000313" key="3">
    <source>
        <dbReference type="EnsemblProtists" id="EKX52260"/>
    </source>
</evidence>
<gene>
    <name evidence="2" type="ORF">GUITHDRAFT_133965</name>
</gene>
<dbReference type="AlphaFoldDB" id="L1JVN5"/>
<organism evidence="2">
    <name type="scientific">Guillardia theta (strain CCMP2712)</name>
    <name type="common">Cryptophyte</name>
    <dbReference type="NCBI Taxonomy" id="905079"/>
    <lineage>
        <taxon>Eukaryota</taxon>
        <taxon>Cryptophyceae</taxon>
        <taxon>Pyrenomonadales</taxon>
        <taxon>Geminigeraceae</taxon>
        <taxon>Guillardia</taxon>
    </lineage>
</organism>
<protein>
    <submittedName>
        <fullName evidence="2 3">Uncharacterized protein</fullName>
    </submittedName>
</protein>
<keyword evidence="4" id="KW-1185">Reference proteome</keyword>
<reference evidence="3" key="3">
    <citation type="submission" date="2016-03" db="UniProtKB">
        <authorList>
            <consortium name="EnsemblProtists"/>
        </authorList>
    </citation>
    <scope>IDENTIFICATION</scope>
</reference>
<evidence type="ECO:0000313" key="4">
    <source>
        <dbReference type="Proteomes" id="UP000011087"/>
    </source>
</evidence>
<reference evidence="4" key="2">
    <citation type="submission" date="2012-11" db="EMBL/GenBank/DDBJ databases">
        <authorList>
            <person name="Kuo A."/>
            <person name="Curtis B.A."/>
            <person name="Tanifuji G."/>
            <person name="Burki F."/>
            <person name="Gruber A."/>
            <person name="Irimia M."/>
            <person name="Maruyama S."/>
            <person name="Arias M.C."/>
            <person name="Ball S.G."/>
            <person name="Gile G.H."/>
            <person name="Hirakawa Y."/>
            <person name="Hopkins J.F."/>
            <person name="Rensing S.A."/>
            <person name="Schmutz J."/>
            <person name="Symeonidi A."/>
            <person name="Elias M."/>
            <person name="Eveleigh R.J."/>
            <person name="Herman E.K."/>
            <person name="Klute M.J."/>
            <person name="Nakayama T."/>
            <person name="Obornik M."/>
            <person name="Reyes-Prieto A."/>
            <person name="Armbrust E.V."/>
            <person name="Aves S.J."/>
            <person name="Beiko R.G."/>
            <person name="Coutinho P."/>
            <person name="Dacks J.B."/>
            <person name="Durnford D.G."/>
            <person name="Fast N.M."/>
            <person name="Green B.R."/>
            <person name="Grisdale C."/>
            <person name="Hempe F."/>
            <person name="Henrissat B."/>
            <person name="Hoppner M.P."/>
            <person name="Ishida K.-I."/>
            <person name="Kim E."/>
            <person name="Koreny L."/>
            <person name="Kroth P.G."/>
            <person name="Liu Y."/>
            <person name="Malik S.-B."/>
            <person name="Maier U.G."/>
            <person name="McRose D."/>
            <person name="Mock T."/>
            <person name="Neilson J.A."/>
            <person name="Onodera N.T."/>
            <person name="Poole A.M."/>
            <person name="Pritham E.J."/>
            <person name="Richards T.A."/>
            <person name="Rocap G."/>
            <person name="Roy S.W."/>
            <person name="Sarai C."/>
            <person name="Schaack S."/>
            <person name="Shirato S."/>
            <person name="Slamovits C.H."/>
            <person name="Spencer D.F."/>
            <person name="Suzuki S."/>
            <person name="Worden A.Z."/>
            <person name="Zauner S."/>
            <person name="Barry K."/>
            <person name="Bell C."/>
            <person name="Bharti A.K."/>
            <person name="Crow J.A."/>
            <person name="Grimwood J."/>
            <person name="Kramer R."/>
            <person name="Lindquist E."/>
            <person name="Lucas S."/>
            <person name="Salamov A."/>
            <person name="McFadden G.I."/>
            <person name="Lane C.E."/>
            <person name="Keeling P.J."/>
            <person name="Gray M.W."/>
            <person name="Grigoriev I.V."/>
            <person name="Archibald J.M."/>
        </authorList>
    </citation>
    <scope>NUCLEOTIDE SEQUENCE</scope>
    <source>
        <strain evidence="4">CCMP2712</strain>
    </source>
</reference>
<accession>L1JVN5</accession>
<sequence>MVDVAALGINENAAMELGLFDEGELDKHKNKFKYYDPESPIKRIAAVGVQETIPSDLDSRLKKEVIESRKDMDEQMQKYTAFRNNLQKALDDTKKANQEATVAEKSADEAQDALKQLESQVAFYKKVLPDNASIATFETQVKDAKTKAEQAVRAASASAENAFKLEEISNLQSKMLSSHAALCARKRAQWIVNCYKAAIRGDAQYLEEANKVHTSVIDQYEACIQKAPTEVPAQLQFPVNVGTVQYPVFNQIVTPQYIQGYELPTNFVAGQPYFENIVTSTASTEPKYVC</sequence>
<dbReference type="Gene3D" id="1.20.120.330">
    <property type="entry name" value="Nucleotidyltransferases domain 2"/>
    <property type="match status" value="1"/>
</dbReference>
<dbReference type="KEGG" id="gtt:GUITHDRAFT_133965"/>
<evidence type="ECO:0000256" key="1">
    <source>
        <dbReference type="SAM" id="Coils"/>
    </source>
</evidence>
<dbReference type="EnsemblProtists" id="EKX52260">
    <property type="protein sequence ID" value="EKX52260"/>
    <property type="gene ID" value="GUITHDRAFT_133965"/>
</dbReference>
<dbReference type="GeneID" id="17308742"/>
<dbReference type="HOGENOM" id="CLU_961226_0_0_1"/>
<dbReference type="Proteomes" id="UP000011087">
    <property type="component" value="Unassembled WGS sequence"/>
</dbReference>